<evidence type="ECO:0000259" key="7">
    <source>
        <dbReference type="Pfam" id="PF01490"/>
    </source>
</evidence>
<feature type="transmembrane region" description="Helical" evidence="6">
    <location>
        <begin position="51"/>
        <end position="72"/>
    </location>
</feature>
<accession>A0A9P8GCS7</accession>
<evidence type="ECO:0000256" key="5">
    <source>
        <dbReference type="ARBA" id="ARBA00023136"/>
    </source>
</evidence>
<evidence type="ECO:0000256" key="2">
    <source>
        <dbReference type="ARBA" id="ARBA00008066"/>
    </source>
</evidence>
<comment type="caution">
    <text evidence="8">The sequence shown here is derived from an EMBL/GenBank/DDBJ whole genome shotgun (WGS) entry which is preliminary data.</text>
</comment>
<dbReference type="PANTHER" id="PTHR22950">
    <property type="entry name" value="AMINO ACID TRANSPORTER"/>
    <property type="match status" value="1"/>
</dbReference>
<dbReference type="GO" id="GO:0015179">
    <property type="term" value="F:L-amino acid transmembrane transporter activity"/>
    <property type="evidence" value="ECO:0007669"/>
    <property type="project" value="TreeGrafter"/>
</dbReference>
<organism evidence="8 9">
    <name type="scientific">Aureobasidium melanogenum</name>
    <name type="common">Aureobasidium pullulans var. melanogenum</name>
    <dbReference type="NCBI Taxonomy" id="46634"/>
    <lineage>
        <taxon>Eukaryota</taxon>
        <taxon>Fungi</taxon>
        <taxon>Dikarya</taxon>
        <taxon>Ascomycota</taxon>
        <taxon>Pezizomycotina</taxon>
        <taxon>Dothideomycetes</taxon>
        <taxon>Dothideomycetidae</taxon>
        <taxon>Dothideales</taxon>
        <taxon>Saccotheciaceae</taxon>
        <taxon>Aureobasidium</taxon>
    </lineage>
</organism>
<keyword evidence="3 6" id="KW-0812">Transmembrane</keyword>
<comment type="similarity">
    <text evidence="2">Belongs to the amino acid/polyamine transporter 2 family.</text>
</comment>
<feature type="transmembrane region" description="Helical" evidence="6">
    <location>
        <begin position="314"/>
        <end position="335"/>
    </location>
</feature>
<reference evidence="8" key="2">
    <citation type="submission" date="2021-08" db="EMBL/GenBank/DDBJ databases">
        <authorList>
            <person name="Gostincar C."/>
            <person name="Sun X."/>
            <person name="Song Z."/>
            <person name="Gunde-Cimerman N."/>
        </authorList>
    </citation>
    <scope>NUCLEOTIDE SEQUENCE</scope>
    <source>
        <strain evidence="8">EXF-8016</strain>
    </source>
</reference>
<keyword evidence="5 6" id="KW-0472">Membrane</keyword>
<evidence type="ECO:0000256" key="4">
    <source>
        <dbReference type="ARBA" id="ARBA00022989"/>
    </source>
</evidence>
<feature type="transmembrane region" description="Helical" evidence="6">
    <location>
        <begin position="384"/>
        <end position="407"/>
    </location>
</feature>
<dbReference type="EMBL" id="JAHFYH010000080">
    <property type="protein sequence ID" value="KAH0214720.1"/>
    <property type="molecule type" value="Genomic_DNA"/>
</dbReference>
<comment type="subcellular location">
    <subcellularLocation>
        <location evidence="1">Membrane</location>
        <topology evidence="1">Multi-pass membrane protein</topology>
    </subcellularLocation>
</comment>
<dbReference type="OrthoDB" id="40134at2759"/>
<feature type="transmembrane region" description="Helical" evidence="6">
    <location>
        <begin position="159"/>
        <end position="178"/>
    </location>
</feature>
<evidence type="ECO:0000256" key="1">
    <source>
        <dbReference type="ARBA" id="ARBA00004141"/>
    </source>
</evidence>
<evidence type="ECO:0000313" key="9">
    <source>
        <dbReference type="Proteomes" id="UP000767238"/>
    </source>
</evidence>
<feature type="transmembrane region" description="Helical" evidence="6">
    <location>
        <begin position="130"/>
        <end position="153"/>
    </location>
</feature>
<sequence>MEDYPVKSTPGLDGELGLVQTNRTGEVRELGLVDDAVFGQLDEDSPNYRNVSLFGTIALMMKTQIGLGVLSIPSVFDTLGMIPGIICLLIIGAITTWSDYMIGVFKLKHPEVYAINDVGGMLFGRVGREALGAAYVLYYIFVAGSGILSISIALNALSTHAVCTAAFVAVGAVIGAVFSSIRTLGKITMLAWAGCSSIIVAILVLTIAVGVQDRPAAAPQQGPWASNWKLVGEPSFTDAISSIGSIVFAYAGTPAFFSIVAEMRDPRQYTKALVVCQSTITVVYIVIGIVVYYFCGSYVASPALGSAGVTMKKVCYGLALPGLCIGTVLLCHLPAKYVFVRILRGSKHLTSNTKTHWITWLSCTTGITLISYIIASAIPVFGGLVSLVGALFATLLSFHPYACMWLYDNWHLVFNLSLAQRRKNFFCIDLSNDNAPVKLETTKGGKRSGYISLELGGIDDEYFRTLIPGKPVDFTAPLNVATRPNKALVAGHRYRFGINEGESILYWYEGTREQIMSPPGQDAPAAKDMRTILLDVGPPTEFEVLETQHSEYA</sequence>
<dbReference type="FunFam" id="1.20.1740.10:FF:000039">
    <property type="entry name" value="Neutral amino acid transporter (Eurofung)"/>
    <property type="match status" value="1"/>
</dbReference>
<evidence type="ECO:0000256" key="3">
    <source>
        <dbReference type="ARBA" id="ARBA00022692"/>
    </source>
</evidence>
<feature type="transmembrane region" description="Helical" evidence="6">
    <location>
        <begin position="356"/>
        <end position="378"/>
    </location>
</feature>
<dbReference type="PANTHER" id="PTHR22950:SF683">
    <property type="entry name" value="AMINO ACID TRANSPORTER (EUROFUNG)"/>
    <property type="match status" value="1"/>
</dbReference>
<dbReference type="GO" id="GO:0016020">
    <property type="term" value="C:membrane"/>
    <property type="evidence" value="ECO:0007669"/>
    <property type="project" value="UniProtKB-SubCell"/>
</dbReference>
<protein>
    <submittedName>
        <fullName evidence="8">Amino acid transporter</fullName>
    </submittedName>
</protein>
<feature type="transmembrane region" description="Helical" evidence="6">
    <location>
        <begin position="239"/>
        <end position="260"/>
    </location>
</feature>
<gene>
    <name evidence="8" type="ORF">KCV03_g8362</name>
</gene>
<dbReference type="Gene3D" id="1.20.1740.10">
    <property type="entry name" value="Amino acid/polyamine transporter I"/>
    <property type="match status" value="1"/>
</dbReference>
<feature type="domain" description="Amino acid transporter transmembrane" evidence="7">
    <location>
        <begin position="52"/>
        <end position="399"/>
    </location>
</feature>
<feature type="transmembrane region" description="Helical" evidence="6">
    <location>
        <begin position="190"/>
        <end position="211"/>
    </location>
</feature>
<name>A0A9P8GCS7_AURME</name>
<proteinExistence type="inferred from homology"/>
<feature type="non-terminal residue" evidence="8">
    <location>
        <position position="1"/>
    </location>
</feature>
<evidence type="ECO:0000256" key="6">
    <source>
        <dbReference type="SAM" id="Phobius"/>
    </source>
</evidence>
<dbReference type="AlphaFoldDB" id="A0A9P8GCS7"/>
<feature type="transmembrane region" description="Helical" evidence="6">
    <location>
        <begin position="272"/>
        <end position="294"/>
    </location>
</feature>
<dbReference type="InterPro" id="IPR013057">
    <property type="entry name" value="AA_transpt_TM"/>
</dbReference>
<dbReference type="Pfam" id="PF01490">
    <property type="entry name" value="Aa_trans"/>
    <property type="match status" value="1"/>
</dbReference>
<evidence type="ECO:0000313" key="8">
    <source>
        <dbReference type="EMBL" id="KAH0214720.1"/>
    </source>
</evidence>
<feature type="transmembrane region" description="Helical" evidence="6">
    <location>
        <begin position="78"/>
        <end position="98"/>
    </location>
</feature>
<keyword evidence="4 6" id="KW-1133">Transmembrane helix</keyword>
<dbReference type="Proteomes" id="UP000767238">
    <property type="component" value="Unassembled WGS sequence"/>
</dbReference>
<reference evidence="8" key="1">
    <citation type="journal article" date="2021" name="J Fungi (Basel)">
        <title>Virulence traits and population genomics of the black yeast Aureobasidium melanogenum.</title>
        <authorList>
            <person name="Cernosa A."/>
            <person name="Sun X."/>
            <person name="Gostincar C."/>
            <person name="Fang C."/>
            <person name="Gunde-Cimerman N."/>
            <person name="Song Z."/>
        </authorList>
    </citation>
    <scope>NUCLEOTIDE SEQUENCE</scope>
    <source>
        <strain evidence="8">EXF-8016</strain>
    </source>
</reference>